<comment type="caution">
    <text evidence="3">The sequence shown here is derived from an EMBL/GenBank/DDBJ whole genome shotgun (WGS) entry which is preliminary data.</text>
</comment>
<evidence type="ECO:0000256" key="2">
    <source>
        <dbReference type="SAM" id="Phobius"/>
    </source>
</evidence>
<evidence type="ECO:0000313" key="4">
    <source>
        <dbReference type="Proteomes" id="UP000604046"/>
    </source>
</evidence>
<dbReference type="OrthoDB" id="10400748at2759"/>
<gene>
    <name evidence="3" type="ORF">SNAT2548_LOCUS9856</name>
</gene>
<organism evidence="3 4">
    <name type="scientific">Symbiodinium natans</name>
    <dbReference type="NCBI Taxonomy" id="878477"/>
    <lineage>
        <taxon>Eukaryota</taxon>
        <taxon>Sar</taxon>
        <taxon>Alveolata</taxon>
        <taxon>Dinophyceae</taxon>
        <taxon>Suessiales</taxon>
        <taxon>Symbiodiniaceae</taxon>
        <taxon>Symbiodinium</taxon>
    </lineage>
</organism>
<dbReference type="AlphaFoldDB" id="A0A812KT99"/>
<keyword evidence="2" id="KW-1133">Transmembrane helix</keyword>
<reference evidence="3" key="1">
    <citation type="submission" date="2021-02" db="EMBL/GenBank/DDBJ databases">
        <authorList>
            <person name="Dougan E. K."/>
            <person name="Rhodes N."/>
            <person name="Thang M."/>
            <person name="Chan C."/>
        </authorList>
    </citation>
    <scope>NUCLEOTIDE SEQUENCE</scope>
</reference>
<feature type="transmembrane region" description="Helical" evidence="2">
    <location>
        <begin position="317"/>
        <end position="336"/>
    </location>
</feature>
<feature type="transmembrane region" description="Helical" evidence="2">
    <location>
        <begin position="20"/>
        <end position="42"/>
    </location>
</feature>
<dbReference type="EMBL" id="CAJNDS010000790">
    <property type="protein sequence ID" value="CAE7234205.1"/>
    <property type="molecule type" value="Genomic_DNA"/>
</dbReference>
<keyword evidence="2" id="KW-0472">Membrane</keyword>
<feature type="region of interest" description="Disordered" evidence="1">
    <location>
        <begin position="564"/>
        <end position="652"/>
    </location>
</feature>
<evidence type="ECO:0000313" key="3">
    <source>
        <dbReference type="EMBL" id="CAE7234205.1"/>
    </source>
</evidence>
<name>A0A812KT99_9DINO</name>
<feature type="compositionally biased region" description="Pro residues" evidence="1">
    <location>
        <begin position="572"/>
        <end position="582"/>
    </location>
</feature>
<feature type="region of interest" description="Disordered" evidence="1">
    <location>
        <begin position="809"/>
        <end position="833"/>
    </location>
</feature>
<keyword evidence="4" id="KW-1185">Reference proteome</keyword>
<accession>A0A812KT99</accession>
<evidence type="ECO:0000256" key="1">
    <source>
        <dbReference type="SAM" id="MobiDB-lite"/>
    </source>
</evidence>
<feature type="compositionally biased region" description="Low complexity" evidence="1">
    <location>
        <begin position="585"/>
        <end position="620"/>
    </location>
</feature>
<dbReference type="Proteomes" id="UP000604046">
    <property type="component" value="Unassembled WGS sequence"/>
</dbReference>
<proteinExistence type="predicted"/>
<sequence length="1021" mass="112742">MHCPSLQVVPYVGDTGLYPLIVLMEATAAATAIPATVWLDLFHSFFHCLLNKEAFVQLTRRYKTRSRRWLVGTANVAEGKSPALAPVVDAVERALRANSALAVGTAADEFHLQQGSTSAAARNKLRANDGYLAVYSDEAGGCLCPAFATGGTTDVSKYIDVQMFLTAAHGGGFSFGTMHDRRDAAKAKATPPHPKGPVQEEPGLNIDPTNIHLIFLQQELFLATWWAQVAATKPIGLVQRCLFGFAARLGSAAATHQGFLDDVTVPIIESLFTAVLRRLGPRITGVGPPECRCTPEQQEVIHEIEEIGKLFARKDPAFWCMPFLLLFFFYVCFLLGEWKEHFTVSLVPPCALVCLAASQESVQVSLREAMPKALYWLGTAVLGTHLLEHLWPHALAGHVPDIIPADVSDGCLVAALNFVHRRYIYGQAVVSTAAHERVWAGFQQGLQEEDPMDMLPLLLRIIRGCPGSSIRLQDLFRSDLALKRAVHKGSPNVQALAWQRIHSIWRRLGDLRIGDLQGEGEETHLRKYHIQHLTLDSRKWLRTHRVPLTLFGQRAQVDHQHFLPGVSATGRQPPPSQPPPRACKPHSAASVPAQPSPAMHVAAPAPAPVSAPEVPTASASTRSEAPVLAEQAAPVVERSSQPQPPVQRRRDLRPSFLRHVDLGEVLLSPKELLEAVHAREEWQHFKHTVKKTTDTQQRVVYDVVCTHRRGCPLRWHATYHKQRLGGHPAGTLVITTTGEHSHETPSGEVETPNNTRSLFTKAQLAEARVYMQNTGTGKRSATALLQHLVGQRFDEKELPSTTQLSDWMHNERKRSKTRAGSALPQGDARGRVQPTQRALEDWPQELPEDVPALYLLQPQIVSAKDVFVPFRSRGMRDVLVRYSSEEREVHLGVDTKMKVLERGHGVATLNILVKDTLRNTTLTHGNGSRVQGRAYTTRAVPFLQAVLGDEGTENHVRLLRLACQLWAQAKPDRPPLPQLVTQLHKDFAPGIEAARKEACAPEALSCVRDTLLLAPAHCDVV</sequence>
<protein>
    <submittedName>
        <fullName evidence="3">Uncharacterized protein</fullName>
    </submittedName>
</protein>
<keyword evidence="2" id="KW-0812">Transmembrane</keyword>